<dbReference type="InterPro" id="IPR018356">
    <property type="entry name" value="Tscrpt_reg_HTH_DeoR_CS"/>
</dbReference>
<evidence type="ECO:0000256" key="1">
    <source>
        <dbReference type="ARBA" id="ARBA00023015"/>
    </source>
</evidence>
<dbReference type="Proteomes" id="UP001589776">
    <property type="component" value="Unassembled WGS sequence"/>
</dbReference>
<dbReference type="EMBL" id="JBHLWN010000076">
    <property type="protein sequence ID" value="MFC0214567.1"/>
    <property type="molecule type" value="Genomic_DNA"/>
</dbReference>
<name>A0ABV6DPJ6_9BACL</name>
<dbReference type="Pfam" id="PF08220">
    <property type="entry name" value="HTH_DeoR"/>
    <property type="match status" value="1"/>
</dbReference>
<accession>A0ABV6DPJ6</accession>
<sequence length="261" mass="28775">MFVEERKHIILDKLEKEVRVDVLELSQLMGVSESTVRRDLRELEEANLLKRTHGGAVSIKLAAKQNVTVEPSFAEKEIQAKLEKQAIARKAAGLIKNGDTILLDSGTTTFYILQELNAFEQLTVVTNAVIPPQYLNLHAGIELIFLGGSYRSSTQSLVGMLTELCLSQLRVDKCFIATNGVDVRSGLTTPNMAEAEIKRKMISCAREVILVTDSSKFGNSSFAKFAELDHIDICITDSGIHDEDKNSLHSRGITVVVADTE</sequence>
<dbReference type="InterPro" id="IPR000485">
    <property type="entry name" value="AsnC-type_HTH_dom"/>
</dbReference>
<gene>
    <name evidence="5" type="ORF">ACFFK0_19230</name>
</gene>
<evidence type="ECO:0000313" key="6">
    <source>
        <dbReference type="Proteomes" id="UP001589776"/>
    </source>
</evidence>
<proteinExistence type="predicted"/>
<dbReference type="Gene3D" id="1.10.10.10">
    <property type="entry name" value="Winged helix-like DNA-binding domain superfamily/Winged helix DNA-binding domain"/>
    <property type="match status" value="1"/>
</dbReference>
<dbReference type="PANTHER" id="PTHR30363">
    <property type="entry name" value="HTH-TYPE TRANSCRIPTIONAL REGULATOR SRLR-RELATED"/>
    <property type="match status" value="1"/>
</dbReference>
<protein>
    <submittedName>
        <fullName evidence="5">DeoR/GlpR family DNA-binding transcription regulator</fullName>
    </submittedName>
</protein>
<comment type="caution">
    <text evidence="5">The sequence shown here is derived from an EMBL/GenBank/DDBJ whole genome shotgun (WGS) entry which is preliminary data.</text>
</comment>
<keyword evidence="1" id="KW-0805">Transcription regulation</keyword>
<dbReference type="InterPro" id="IPR036390">
    <property type="entry name" value="WH_DNA-bd_sf"/>
</dbReference>
<feature type="domain" description="HTH deoR-type" evidence="4">
    <location>
        <begin position="3"/>
        <end position="58"/>
    </location>
</feature>
<organism evidence="5 6">
    <name type="scientific">Paenibacillus chartarius</name>
    <dbReference type="NCBI Taxonomy" id="747481"/>
    <lineage>
        <taxon>Bacteria</taxon>
        <taxon>Bacillati</taxon>
        <taxon>Bacillota</taxon>
        <taxon>Bacilli</taxon>
        <taxon>Bacillales</taxon>
        <taxon>Paenibacillaceae</taxon>
        <taxon>Paenibacillus</taxon>
    </lineage>
</organism>
<dbReference type="SMART" id="SM00420">
    <property type="entry name" value="HTH_DEOR"/>
    <property type="match status" value="1"/>
</dbReference>
<dbReference type="SUPFAM" id="SSF46785">
    <property type="entry name" value="Winged helix' DNA-binding domain"/>
    <property type="match status" value="1"/>
</dbReference>
<dbReference type="InterPro" id="IPR037171">
    <property type="entry name" value="NagB/RpiA_transferase-like"/>
</dbReference>
<evidence type="ECO:0000313" key="5">
    <source>
        <dbReference type="EMBL" id="MFC0214567.1"/>
    </source>
</evidence>
<keyword evidence="2 5" id="KW-0238">DNA-binding</keyword>
<dbReference type="RefSeq" id="WP_377471957.1">
    <property type="nucleotide sequence ID" value="NZ_JBHLWN010000076.1"/>
</dbReference>
<dbReference type="InterPro" id="IPR001034">
    <property type="entry name" value="DeoR_HTH"/>
</dbReference>
<dbReference type="PANTHER" id="PTHR30363:SF44">
    <property type="entry name" value="AGA OPERON TRANSCRIPTIONAL REPRESSOR-RELATED"/>
    <property type="match status" value="1"/>
</dbReference>
<keyword evidence="6" id="KW-1185">Reference proteome</keyword>
<reference evidence="5 6" key="1">
    <citation type="submission" date="2024-09" db="EMBL/GenBank/DDBJ databases">
        <authorList>
            <person name="Sun Q."/>
            <person name="Mori K."/>
        </authorList>
    </citation>
    <scope>NUCLEOTIDE SEQUENCE [LARGE SCALE GENOMIC DNA]</scope>
    <source>
        <strain evidence="5 6">CCM 7759</strain>
    </source>
</reference>
<dbReference type="InterPro" id="IPR036388">
    <property type="entry name" value="WH-like_DNA-bd_sf"/>
</dbReference>
<evidence type="ECO:0000256" key="2">
    <source>
        <dbReference type="ARBA" id="ARBA00023125"/>
    </source>
</evidence>
<dbReference type="InterPro" id="IPR014036">
    <property type="entry name" value="DeoR-like_C"/>
</dbReference>
<dbReference type="InterPro" id="IPR050313">
    <property type="entry name" value="Carb_Metab_HTH_regulators"/>
</dbReference>
<dbReference type="PRINTS" id="PR00033">
    <property type="entry name" value="HTHASNC"/>
</dbReference>
<dbReference type="Gene3D" id="3.40.50.1360">
    <property type="match status" value="1"/>
</dbReference>
<dbReference type="Pfam" id="PF00455">
    <property type="entry name" value="DeoRC"/>
    <property type="match status" value="1"/>
</dbReference>
<dbReference type="SMART" id="SM01134">
    <property type="entry name" value="DeoRC"/>
    <property type="match status" value="1"/>
</dbReference>
<dbReference type="PROSITE" id="PS00894">
    <property type="entry name" value="HTH_DEOR_1"/>
    <property type="match status" value="1"/>
</dbReference>
<keyword evidence="3" id="KW-0804">Transcription</keyword>
<evidence type="ECO:0000259" key="4">
    <source>
        <dbReference type="PROSITE" id="PS51000"/>
    </source>
</evidence>
<dbReference type="PRINTS" id="PR00037">
    <property type="entry name" value="HTHLACR"/>
</dbReference>
<evidence type="ECO:0000256" key="3">
    <source>
        <dbReference type="ARBA" id="ARBA00023163"/>
    </source>
</evidence>
<dbReference type="GO" id="GO:0003677">
    <property type="term" value="F:DNA binding"/>
    <property type="evidence" value="ECO:0007669"/>
    <property type="project" value="UniProtKB-KW"/>
</dbReference>
<dbReference type="PROSITE" id="PS51000">
    <property type="entry name" value="HTH_DEOR_2"/>
    <property type="match status" value="1"/>
</dbReference>
<dbReference type="SUPFAM" id="SSF100950">
    <property type="entry name" value="NagB/RpiA/CoA transferase-like"/>
    <property type="match status" value="1"/>
</dbReference>